<sequence length="167" mass="18192">MIGPFDSLDAYKRYLVGIGAFRAPIEARLRQALWPAALETFPLQEFSLLIQRDQEDLGIVLPVSPAVADTASDGQEHSAATLLGTLYVLEGSALGARLLYQRAQALGLSEVYGARHLAVQAMRSDRWSRFLHTLEAADAIEIDEVALASRAAFAEAREAFRQALHGA</sequence>
<dbReference type="EMBL" id="MKIO01000017">
    <property type="protein sequence ID" value="OLP57494.1"/>
    <property type="molecule type" value="Genomic_DNA"/>
</dbReference>
<organism evidence="1 2">
    <name type="scientific">Xaviernesmea rhizosphaerae</name>
    <dbReference type="NCBI Taxonomy" id="1672749"/>
    <lineage>
        <taxon>Bacteria</taxon>
        <taxon>Pseudomonadati</taxon>
        <taxon>Pseudomonadota</taxon>
        <taxon>Alphaproteobacteria</taxon>
        <taxon>Hyphomicrobiales</taxon>
        <taxon>Rhizobiaceae</taxon>
        <taxon>Rhizobium/Agrobacterium group</taxon>
        <taxon>Xaviernesmea</taxon>
    </lineage>
</organism>
<protein>
    <recommendedName>
        <fullName evidence="3">Heme oxygenase</fullName>
    </recommendedName>
</protein>
<dbReference type="Proteomes" id="UP000186143">
    <property type="component" value="Unassembled WGS sequence"/>
</dbReference>
<gene>
    <name evidence="1" type="ORF">BJF92_24085</name>
</gene>
<evidence type="ECO:0008006" key="3">
    <source>
        <dbReference type="Google" id="ProtNLM"/>
    </source>
</evidence>
<dbReference type="Pfam" id="PF01126">
    <property type="entry name" value="Heme_oxygenase"/>
    <property type="match status" value="1"/>
</dbReference>
<reference evidence="1 2" key="1">
    <citation type="submission" date="2016-09" db="EMBL/GenBank/DDBJ databases">
        <title>Rhizobium sp. nov., a novel species isolated from the rice rhizosphere.</title>
        <authorList>
            <person name="Zhao J."/>
            <person name="Zhang X."/>
        </authorList>
    </citation>
    <scope>NUCLEOTIDE SEQUENCE [LARGE SCALE GENOMIC DNA]</scope>
    <source>
        <strain evidence="1 2">MH17</strain>
    </source>
</reference>
<dbReference type="InterPro" id="IPR016084">
    <property type="entry name" value="Haem_Oase-like_multi-hlx"/>
</dbReference>
<dbReference type="Gene3D" id="1.20.910.10">
    <property type="entry name" value="Heme oxygenase-like"/>
    <property type="match status" value="1"/>
</dbReference>
<dbReference type="GO" id="GO:0006788">
    <property type="term" value="P:heme oxidation"/>
    <property type="evidence" value="ECO:0007669"/>
    <property type="project" value="InterPro"/>
</dbReference>
<name>A0A1Q9AQ04_9HYPH</name>
<dbReference type="InterPro" id="IPR016053">
    <property type="entry name" value="Haem_Oase-like"/>
</dbReference>
<dbReference type="GO" id="GO:0004392">
    <property type="term" value="F:heme oxygenase (decyclizing) activity"/>
    <property type="evidence" value="ECO:0007669"/>
    <property type="project" value="InterPro"/>
</dbReference>
<comment type="caution">
    <text evidence="1">The sequence shown here is derived from an EMBL/GenBank/DDBJ whole genome shotgun (WGS) entry which is preliminary data.</text>
</comment>
<evidence type="ECO:0000313" key="1">
    <source>
        <dbReference type="EMBL" id="OLP57494.1"/>
    </source>
</evidence>
<dbReference type="CDD" id="cd19166">
    <property type="entry name" value="HemeO-bac"/>
    <property type="match status" value="1"/>
</dbReference>
<dbReference type="STRING" id="1672749.BJF92_24085"/>
<proteinExistence type="predicted"/>
<evidence type="ECO:0000313" key="2">
    <source>
        <dbReference type="Proteomes" id="UP000186143"/>
    </source>
</evidence>
<dbReference type="SUPFAM" id="SSF48613">
    <property type="entry name" value="Heme oxygenase-like"/>
    <property type="match status" value="1"/>
</dbReference>
<dbReference type="AlphaFoldDB" id="A0A1Q9AQ04"/>
<accession>A0A1Q9AQ04</accession>